<feature type="chain" id="PRO_5002534721" description="DUF8173 domain-containing protein" evidence="2">
    <location>
        <begin position="30"/>
        <end position="384"/>
    </location>
</feature>
<comment type="caution">
    <text evidence="4">The sequence shown here is derived from an EMBL/GenBank/DDBJ whole genome shotgun (WGS) entry which is preliminary data.</text>
</comment>
<keyword evidence="1" id="KW-0472">Membrane</keyword>
<feature type="transmembrane region" description="Helical" evidence="1">
    <location>
        <begin position="342"/>
        <end position="359"/>
    </location>
</feature>
<feature type="signal peptide" evidence="2">
    <location>
        <begin position="1"/>
        <end position="29"/>
    </location>
</feature>
<accession>A0A0G0UWE6</accession>
<evidence type="ECO:0000259" key="3">
    <source>
        <dbReference type="Pfam" id="PF26514"/>
    </source>
</evidence>
<evidence type="ECO:0000256" key="2">
    <source>
        <dbReference type="SAM" id="SignalP"/>
    </source>
</evidence>
<keyword evidence="2" id="KW-0732">Signal</keyword>
<dbReference type="EMBL" id="LCAP01000001">
    <property type="protein sequence ID" value="KKR91836.1"/>
    <property type="molecule type" value="Genomic_DNA"/>
</dbReference>
<evidence type="ECO:0000313" key="4">
    <source>
        <dbReference type="EMBL" id="KKR91836.1"/>
    </source>
</evidence>
<feature type="transmembrane region" description="Helical" evidence="1">
    <location>
        <begin position="236"/>
        <end position="258"/>
    </location>
</feature>
<dbReference type="Pfam" id="PF26514">
    <property type="entry name" value="DUF8173"/>
    <property type="match status" value="1"/>
</dbReference>
<evidence type="ECO:0000313" key="5">
    <source>
        <dbReference type="Proteomes" id="UP000034190"/>
    </source>
</evidence>
<gene>
    <name evidence="4" type="ORF">UU43_C0001G0016</name>
</gene>
<feature type="transmembrane region" description="Helical" evidence="1">
    <location>
        <begin position="309"/>
        <end position="330"/>
    </location>
</feature>
<feature type="transmembrane region" description="Helical" evidence="1">
    <location>
        <begin position="279"/>
        <end position="303"/>
    </location>
</feature>
<keyword evidence="1" id="KW-1133">Transmembrane helix</keyword>
<dbReference type="InterPro" id="IPR058486">
    <property type="entry name" value="DUF8173"/>
</dbReference>
<proteinExistence type="predicted"/>
<dbReference type="AlphaFoldDB" id="A0A0G0UWE6"/>
<feature type="domain" description="DUF8173" evidence="3">
    <location>
        <begin position="241"/>
        <end position="379"/>
    </location>
</feature>
<name>A0A0G0UWE6_9BACT</name>
<keyword evidence="1" id="KW-0812">Transmembrane</keyword>
<protein>
    <recommendedName>
        <fullName evidence="3">DUF8173 domain-containing protein</fullName>
    </recommendedName>
</protein>
<dbReference type="Proteomes" id="UP000034190">
    <property type="component" value="Unassembled WGS sequence"/>
</dbReference>
<evidence type="ECO:0000256" key="1">
    <source>
        <dbReference type="SAM" id="Phobius"/>
    </source>
</evidence>
<reference evidence="4 5" key="1">
    <citation type="journal article" date="2015" name="Nature">
        <title>rRNA introns, odd ribosomes, and small enigmatic genomes across a large radiation of phyla.</title>
        <authorList>
            <person name="Brown C.T."/>
            <person name="Hug L.A."/>
            <person name="Thomas B.C."/>
            <person name="Sharon I."/>
            <person name="Castelle C.J."/>
            <person name="Singh A."/>
            <person name="Wilkins M.J."/>
            <person name="Williams K.H."/>
            <person name="Banfield J.F."/>
        </authorList>
    </citation>
    <scope>NUCLEOTIDE SEQUENCE [LARGE SCALE GENOMIC DNA]</scope>
</reference>
<sequence>MKILKFNGGKKAIIIFGLAIMLTPLAASAYSIKTGDSVYVPKDETIQGNLYAAGANLTIEGKVTGDVICAGQSINITGEVAGDVICAGQSINVSGQLGGNLRLAGNAINFSGQVARNAMTLGATIVTAASSTIGWDLLALGNAFELRGDIGRDLYGGMAKANLAGGIGQNVNLNFGPKNNNGQPLIIANTAKINGNVNYTAGKNAVVEDGAIIKGQTTHNLPPIITKKSNFISLSWWWGKLIAVFSALVIGLVLISFWHEPIIKITDLMLIRASASLGWGILVLLLTPIIAVILLITIIGIPLSLILMALWLIALYLSKILVGILIGRWLLNKFLLKRKDSLILGMVIGIVVVYSIFALPFFGWIMSFLAMFWGLGGIMLALKK</sequence>
<organism evidence="4 5">
    <name type="scientific">Candidatus Falkowbacteria bacterium GW2011_GWA2_41_14</name>
    <dbReference type="NCBI Taxonomy" id="1618635"/>
    <lineage>
        <taxon>Bacteria</taxon>
        <taxon>Candidatus Falkowiibacteriota</taxon>
    </lineage>
</organism>